<dbReference type="AlphaFoldDB" id="A0A1I6KHD4"/>
<dbReference type="InterPro" id="IPR018060">
    <property type="entry name" value="HTH_AraC"/>
</dbReference>
<dbReference type="PANTHER" id="PTHR46796:SF14">
    <property type="entry name" value="TRANSCRIPTIONAL REGULATORY PROTEIN"/>
    <property type="match status" value="1"/>
</dbReference>
<dbReference type="SMART" id="SM00342">
    <property type="entry name" value="HTH_ARAC"/>
    <property type="match status" value="1"/>
</dbReference>
<name>A0A1I6KHD4_9SPHN</name>
<dbReference type="SUPFAM" id="SSF46689">
    <property type="entry name" value="Homeodomain-like"/>
    <property type="match status" value="1"/>
</dbReference>
<dbReference type="STRING" id="1166337.SAMN05192580_1743"/>
<keyword evidence="6" id="KW-1185">Reference proteome</keyword>
<dbReference type="PROSITE" id="PS00041">
    <property type="entry name" value="HTH_ARAC_FAMILY_1"/>
    <property type="match status" value="1"/>
</dbReference>
<evidence type="ECO:0000313" key="6">
    <source>
        <dbReference type="Proteomes" id="UP000198824"/>
    </source>
</evidence>
<dbReference type="EMBL" id="FOZG01000001">
    <property type="protein sequence ID" value="SFR90631.1"/>
    <property type="molecule type" value="Genomic_DNA"/>
</dbReference>
<dbReference type="PROSITE" id="PS01124">
    <property type="entry name" value="HTH_ARAC_FAMILY_2"/>
    <property type="match status" value="1"/>
</dbReference>
<evidence type="ECO:0000259" key="4">
    <source>
        <dbReference type="PROSITE" id="PS01124"/>
    </source>
</evidence>
<dbReference type="InterPro" id="IPR050204">
    <property type="entry name" value="AraC_XylS_family_regulators"/>
</dbReference>
<keyword evidence="3" id="KW-0804">Transcription</keyword>
<organism evidence="5 6">
    <name type="scientific">Sphingomonas jatrophae</name>
    <dbReference type="NCBI Taxonomy" id="1166337"/>
    <lineage>
        <taxon>Bacteria</taxon>
        <taxon>Pseudomonadati</taxon>
        <taxon>Pseudomonadota</taxon>
        <taxon>Alphaproteobacteria</taxon>
        <taxon>Sphingomonadales</taxon>
        <taxon>Sphingomonadaceae</taxon>
        <taxon>Sphingomonas</taxon>
    </lineage>
</organism>
<keyword evidence="1" id="KW-0805">Transcription regulation</keyword>
<dbReference type="InterPro" id="IPR009057">
    <property type="entry name" value="Homeodomain-like_sf"/>
</dbReference>
<evidence type="ECO:0000256" key="3">
    <source>
        <dbReference type="ARBA" id="ARBA00023163"/>
    </source>
</evidence>
<proteinExistence type="predicted"/>
<dbReference type="GO" id="GO:0043565">
    <property type="term" value="F:sequence-specific DNA binding"/>
    <property type="evidence" value="ECO:0007669"/>
    <property type="project" value="InterPro"/>
</dbReference>
<evidence type="ECO:0000256" key="2">
    <source>
        <dbReference type="ARBA" id="ARBA00023125"/>
    </source>
</evidence>
<feature type="domain" description="HTH araC/xylS-type" evidence="4">
    <location>
        <begin position="211"/>
        <end position="277"/>
    </location>
</feature>
<sequence>MTAMESGPIILAEQRVPIGAAQIIEWRWPSPLDITACEQRHMIEASLPPLAAEAIAFLPDVAPGRRTRVGRLFVRPAGVTIRSRSSGGRIRIVRLAVEPQAFEALTGDTLPTGEGVLRAGLDLRDGRVHWLMARLRAELEAPGFAHEALVESYALSLAIETARTLGGIAEAQHEAGRLAPWQERRVAERLAEPGPPPTVTELAALCGVSVRHFARLQGGQAAARIGAARIAQACDLLLDTALPMKVIGAQLGFAGAGSFSAAFRRATGLTPSQFRQTGGRRH</sequence>
<keyword evidence="2" id="KW-0238">DNA-binding</keyword>
<evidence type="ECO:0000313" key="5">
    <source>
        <dbReference type="EMBL" id="SFR90631.1"/>
    </source>
</evidence>
<dbReference type="InterPro" id="IPR018062">
    <property type="entry name" value="HTH_AraC-typ_CS"/>
</dbReference>
<dbReference type="Pfam" id="PF12833">
    <property type="entry name" value="HTH_18"/>
    <property type="match status" value="1"/>
</dbReference>
<evidence type="ECO:0000256" key="1">
    <source>
        <dbReference type="ARBA" id="ARBA00023015"/>
    </source>
</evidence>
<accession>A0A1I6KHD4</accession>
<dbReference type="Gene3D" id="1.10.10.60">
    <property type="entry name" value="Homeodomain-like"/>
    <property type="match status" value="1"/>
</dbReference>
<dbReference type="OrthoDB" id="7508028at2"/>
<dbReference type="Proteomes" id="UP000198824">
    <property type="component" value="Unassembled WGS sequence"/>
</dbReference>
<protein>
    <submittedName>
        <fullName evidence="5">AraC family transcriptional regulator</fullName>
    </submittedName>
</protein>
<dbReference type="PANTHER" id="PTHR46796">
    <property type="entry name" value="HTH-TYPE TRANSCRIPTIONAL ACTIVATOR RHAS-RELATED"/>
    <property type="match status" value="1"/>
</dbReference>
<dbReference type="GO" id="GO:0003700">
    <property type="term" value="F:DNA-binding transcription factor activity"/>
    <property type="evidence" value="ECO:0007669"/>
    <property type="project" value="InterPro"/>
</dbReference>
<dbReference type="RefSeq" id="WP_093313306.1">
    <property type="nucleotide sequence ID" value="NZ_FOZG01000001.1"/>
</dbReference>
<reference evidence="5 6" key="1">
    <citation type="submission" date="2016-10" db="EMBL/GenBank/DDBJ databases">
        <authorList>
            <person name="de Groot N.N."/>
        </authorList>
    </citation>
    <scope>NUCLEOTIDE SEQUENCE [LARGE SCALE GENOMIC DNA]</scope>
    <source>
        <strain evidence="5 6">S5-249</strain>
    </source>
</reference>
<gene>
    <name evidence="5" type="ORF">SAMN05192580_1743</name>
</gene>